<dbReference type="OrthoDB" id="9757904at2"/>
<protein>
    <submittedName>
        <fullName evidence="10">Efflux RND transporter permease subunit</fullName>
    </submittedName>
</protein>
<proteinExistence type="predicted"/>
<dbReference type="GO" id="GO:0005886">
    <property type="term" value="C:plasma membrane"/>
    <property type="evidence" value="ECO:0007669"/>
    <property type="project" value="UniProtKB-SubCell"/>
</dbReference>
<keyword evidence="4" id="KW-0997">Cell inner membrane</keyword>
<dbReference type="NCBIfam" id="NF033617">
    <property type="entry name" value="RND_permease_2"/>
    <property type="match status" value="1"/>
</dbReference>
<evidence type="ECO:0000256" key="2">
    <source>
        <dbReference type="ARBA" id="ARBA00022448"/>
    </source>
</evidence>
<feature type="transmembrane region" description="Helical" evidence="9">
    <location>
        <begin position="334"/>
        <end position="353"/>
    </location>
</feature>
<evidence type="ECO:0000256" key="9">
    <source>
        <dbReference type="SAM" id="Phobius"/>
    </source>
</evidence>
<feature type="region of interest" description="Disordered" evidence="8">
    <location>
        <begin position="116"/>
        <end position="136"/>
    </location>
</feature>
<feature type="region of interest" description="Disordered" evidence="8">
    <location>
        <begin position="1031"/>
        <end position="1060"/>
    </location>
</feature>
<dbReference type="AlphaFoldDB" id="A0A418YBC6"/>
<evidence type="ECO:0000313" key="11">
    <source>
        <dbReference type="Proteomes" id="UP000283255"/>
    </source>
</evidence>
<evidence type="ECO:0000313" key="10">
    <source>
        <dbReference type="EMBL" id="RJG40290.1"/>
    </source>
</evidence>
<dbReference type="EMBL" id="QZCH01000025">
    <property type="protein sequence ID" value="RJG40290.1"/>
    <property type="molecule type" value="Genomic_DNA"/>
</dbReference>
<dbReference type="RefSeq" id="WP_119911840.1">
    <property type="nucleotide sequence ID" value="NZ_QZCH01000025.1"/>
</dbReference>
<keyword evidence="5 9" id="KW-0812">Transmembrane</keyword>
<dbReference type="FunFam" id="1.20.1640.10:FF:000001">
    <property type="entry name" value="Efflux pump membrane transporter"/>
    <property type="match status" value="1"/>
</dbReference>
<dbReference type="PANTHER" id="PTHR32063:SF29">
    <property type="entry name" value="HAE1 FAMILY EFFLUX PUMP PERMEASE COMPONENT"/>
    <property type="match status" value="1"/>
</dbReference>
<evidence type="ECO:0000256" key="5">
    <source>
        <dbReference type="ARBA" id="ARBA00022692"/>
    </source>
</evidence>
<dbReference type="Gene3D" id="3.30.70.1430">
    <property type="entry name" value="Multidrug efflux transporter AcrB pore domain"/>
    <property type="match status" value="2"/>
</dbReference>
<accession>A0A418YBC6</accession>
<feature type="transmembrane region" description="Helical" evidence="9">
    <location>
        <begin position="463"/>
        <end position="486"/>
    </location>
</feature>
<keyword evidence="2" id="KW-0813">Transport</keyword>
<reference evidence="10 11" key="2">
    <citation type="submission" date="2019-01" db="EMBL/GenBank/DDBJ databases">
        <title>Motilimonas pumilus sp. nov., isolated from the gut of sea cucumber (Apostichopus japonicus).</title>
        <authorList>
            <person name="Wang F.-Q."/>
            <person name="Ren L.-H."/>
            <person name="Lin Y.-W."/>
            <person name="Sun G.-H."/>
            <person name="Du Z.-J."/>
            <person name="Zhao J.-X."/>
            <person name="Liu X.-J."/>
            <person name="Liu L.-J."/>
        </authorList>
    </citation>
    <scope>NUCLEOTIDE SEQUENCE [LARGE SCALE GENOMIC DNA]</scope>
    <source>
        <strain evidence="10 11">PLHSC7-2</strain>
    </source>
</reference>
<evidence type="ECO:0000256" key="8">
    <source>
        <dbReference type="SAM" id="MobiDB-lite"/>
    </source>
</evidence>
<feature type="transmembrane region" description="Helical" evidence="9">
    <location>
        <begin position="386"/>
        <end position="411"/>
    </location>
</feature>
<reference evidence="10 11" key="1">
    <citation type="submission" date="2018-09" db="EMBL/GenBank/DDBJ databases">
        <authorList>
            <person name="Wang F."/>
        </authorList>
    </citation>
    <scope>NUCLEOTIDE SEQUENCE [LARGE SCALE GENOMIC DNA]</scope>
    <source>
        <strain evidence="10 11">PLHSC7-2</strain>
    </source>
</reference>
<comment type="caution">
    <text evidence="10">The sequence shown here is derived from an EMBL/GenBank/DDBJ whole genome shotgun (WGS) entry which is preliminary data.</text>
</comment>
<evidence type="ECO:0000256" key="7">
    <source>
        <dbReference type="ARBA" id="ARBA00023136"/>
    </source>
</evidence>
<feature type="transmembrane region" description="Helical" evidence="9">
    <location>
        <begin position="980"/>
        <end position="1001"/>
    </location>
</feature>
<keyword evidence="3" id="KW-1003">Cell membrane</keyword>
<feature type="transmembrane region" description="Helical" evidence="9">
    <location>
        <begin position="12"/>
        <end position="34"/>
    </location>
</feature>
<dbReference type="Gene3D" id="1.20.1640.10">
    <property type="entry name" value="Multidrug efflux transporter AcrB transmembrane domain"/>
    <property type="match status" value="2"/>
</dbReference>
<dbReference type="SUPFAM" id="SSF82693">
    <property type="entry name" value="Multidrug efflux transporter AcrB pore domain, PN1, PN2, PC1 and PC2 subdomains"/>
    <property type="match status" value="3"/>
</dbReference>
<feature type="transmembrane region" description="Helical" evidence="9">
    <location>
        <begin position="853"/>
        <end position="872"/>
    </location>
</feature>
<keyword evidence="6 9" id="KW-1133">Transmembrane helix</keyword>
<dbReference type="Proteomes" id="UP000283255">
    <property type="component" value="Unassembled WGS sequence"/>
</dbReference>
<dbReference type="PRINTS" id="PR00702">
    <property type="entry name" value="ACRIFLAVINRP"/>
</dbReference>
<dbReference type="InterPro" id="IPR001036">
    <property type="entry name" value="Acrflvin-R"/>
</dbReference>
<dbReference type="SUPFAM" id="SSF82866">
    <property type="entry name" value="Multidrug efflux transporter AcrB transmembrane domain"/>
    <property type="match status" value="2"/>
</dbReference>
<dbReference type="SUPFAM" id="SSF82714">
    <property type="entry name" value="Multidrug efflux transporter AcrB TolC docking domain, DN and DC subdomains"/>
    <property type="match status" value="2"/>
</dbReference>
<dbReference type="Gene3D" id="3.30.70.1320">
    <property type="entry name" value="Multidrug efflux transporter AcrB pore domain like"/>
    <property type="match status" value="1"/>
</dbReference>
<feature type="transmembrane region" description="Helical" evidence="9">
    <location>
        <begin position="905"/>
        <end position="926"/>
    </location>
</feature>
<dbReference type="Gene3D" id="3.30.70.1440">
    <property type="entry name" value="Multidrug efflux transporter AcrB pore domain"/>
    <property type="match status" value="1"/>
</dbReference>
<dbReference type="Gene3D" id="3.30.2090.10">
    <property type="entry name" value="Multidrug efflux transporter AcrB TolC docking domain, DN and DC subdomains"/>
    <property type="match status" value="2"/>
</dbReference>
<feature type="transmembrane region" description="Helical" evidence="9">
    <location>
        <begin position="431"/>
        <end position="451"/>
    </location>
</feature>
<evidence type="ECO:0000256" key="3">
    <source>
        <dbReference type="ARBA" id="ARBA00022475"/>
    </source>
</evidence>
<keyword evidence="11" id="KW-1185">Reference proteome</keyword>
<gene>
    <name evidence="10" type="ORF">D1Z90_16160</name>
</gene>
<feature type="transmembrane region" description="Helical" evidence="9">
    <location>
        <begin position="954"/>
        <end position="974"/>
    </location>
</feature>
<keyword evidence="7 9" id="KW-0472">Membrane</keyword>
<comment type="subcellular location">
    <subcellularLocation>
        <location evidence="1">Cell inner membrane</location>
        <topology evidence="1">Multi-pass membrane protein</topology>
    </subcellularLocation>
</comment>
<name>A0A418YBC6_9GAMM</name>
<evidence type="ECO:0000256" key="1">
    <source>
        <dbReference type="ARBA" id="ARBA00004429"/>
    </source>
</evidence>
<sequence length="1060" mass="115220">MLLSDIAIKRPVFGIVISLLLVIFGIVSFTKLAVREMPEIENPVVTISTSYSGASASIMESQVTKALEDQLNGISGIDNISSVSRNGMSQITITFLMDWNITEGVSDVRDAVARASRSLPDEADDPVVSKDNGSGEPSIYINLTSSEMDRTQLTDYAQRVLEDRFSFISGVSDIGISGALYKVMYVQLDPVLMAGHGVTTSDIIATLKQENMETPGGEVRNDVTTMPVRTSRLYLTAQDFDYLAIKHHPQGPPTYLKDVAKVWVGAQNEDSTFKSDGVQNLSLGIVPQSDANPLTVAKAVRAEVAKLQHVLPAGTSLYVDYDATVFIERSISEVYQTLMITGILVILVLYIFIGQARATLIPAITVPVSLISAFIAAYFFGFSINLLTLMALILAIGLVVDDTIVVIENIFHHLEQGKTPLVAAYQGCREVGFAVIATTLVLVMVFLPITFMDGMVGRLFTEFAVLLAVSVAFSSLVALTLSPVLASKLFRQHSKKSALSTKVDAAFAKFESLYQASLSIFVRRAWLSPVIIVSCLAGSYALVQSVPNQLAPQEDRGVIFAFIKGAEGTSYNRMIKNVEQVEAKLLPLVGQGVIRSVSIQAPAFGGRAGDNTGFVIMQLEDWAERDTSAQQALALIRNTLQGIPDVKIWPMLPGFRGGSNDPVQFVLRGSDYEELYQHAEQLKLVAENSGLLTGVDLDYAATTPELVVHIDRPRAAQLGISVAEISETLEVMLGGQTETTFIERGEEYDVYLRGNENSFNNASDLNQIYLRTKSGQLITLDTVTQVEEVASPRRLSHLQKQKSITLSASLAPGVTLGTALDYLAETAQPMLPSDISIDYSGESKDFKENQSDIYIVFALALVVAYLVLAAQFESFINPLVVMFTVPMGIVGGLLGLWLSQGSLNVYSQIGMIMLIGMVTKNGILIVEFANQLRDQGIAFEQAIIQAARRRLRPIMMTAFTTLIGAIPLLLSTGAGAESRIAVGTVIFAGMALATLVTLYVIPAMYQLLARHTHSPEYVGKQLEQQLADVQKEPELADVQKEPELADVQKEPELADVQKEP</sequence>
<organism evidence="10 11">
    <name type="scientific">Motilimonas pumila</name>
    <dbReference type="NCBI Taxonomy" id="2303987"/>
    <lineage>
        <taxon>Bacteria</taxon>
        <taxon>Pseudomonadati</taxon>
        <taxon>Pseudomonadota</taxon>
        <taxon>Gammaproteobacteria</taxon>
        <taxon>Alteromonadales</taxon>
        <taxon>Alteromonadales genera incertae sedis</taxon>
        <taxon>Motilimonas</taxon>
    </lineage>
</organism>
<dbReference type="GO" id="GO:0042910">
    <property type="term" value="F:xenobiotic transmembrane transporter activity"/>
    <property type="evidence" value="ECO:0007669"/>
    <property type="project" value="TreeGrafter"/>
</dbReference>
<evidence type="ECO:0000256" key="4">
    <source>
        <dbReference type="ARBA" id="ARBA00022519"/>
    </source>
</evidence>
<dbReference type="PANTHER" id="PTHR32063">
    <property type="match status" value="1"/>
</dbReference>
<dbReference type="Pfam" id="PF00873">
    <property type="entry name" value="ACR_tran"/>
    <property type="match status" value="1"/>
</dbReference>
<feature type="transmembrane region" description="Helical" evidence="9">
    <location>
        <begin position="360"/>
        <end position="380"/>
    </location>
</feature>
<feature type="transmembrane region" description="Helical" evidence="9">
    <location>
        <begin position="879"/>
        <end position="899"/>
    </location>
</feature>
<evidence type="ECO:0000256" key="6">
    <source>
        <dbReference type="ARBA" id="ARBA00022989"/>
    </source>
</evidence>
<dbReference type="InterPro" id="IPR027463">
    <property type="entry name" value="AcrB_DN_DC_subdom"/>
</dbReference>